<evidence type="ECO:0000256" key="1">
    <source>
        <dbReference type="SAM" id="Phobius"/>
    </source>
</evidence>
<feature type="transmembrane region" description="Helical" evidence="1">
    <location>
        <begin position="32"/>
        <end position="50"/>
    </location>
</feature>
<reference evidence="3 4" key="1">
    <citation type="submission" date="2023-11" db="EMBL/GenBank/DDBJ databases">
        <title>Halocaridina rubra genome assembly.</title>
        <authorList>
            <person name="Smith C."/>
        </authorList>
    </citation>
    <scope>NUCLEOTIDE SEQUENCE [LARGE SCALE GENOMIC DNA]</scope>
    <source>
        <strain evidence="3">EP-1</strain>
        <tissue evidence="3">Whole</tissue>
    </source>
</reference>
<evidence type="ECO:0000259" key="2">
    <source>
        <dbReference type="Pfam" id="PF07679"/>
    </source>
</evidence>
<dbReference type="InterPro" id="IPR013098">
    <property type="entry name" value="Ig_I-set"/>
</dbReference>
<gene>
    <name evidence="3" type="ORF">SK128_025716</name>
</gene>
<keyword evidence="1" id="KW-1133">Transmembrane helix</keyword>
<dbReference type="EMBL" id="JAXCGZ010008633">
    <property type="protein sequence ID" value="KAK7077518.1"/>
    <property type="molecule type" value="Genomic_DNA"/>
</dbReference>
<keyword evidence="1" id="KW-0472">Membrane</keyword>
<organism evidence="3 4">
    <name type="scientific">Halocaridina rubra</name>
    <name type="common">Hawaiian red shrimp</name>
    <dbReference type="NCBI Taxonomy" id="373956"/>
    <lineage>
        <taxon>Eukaryota</taxon>
        <taxon>Metazoa</taxon>
        <taxon>Ecdysozoa</taxon>
        <taxon>Arthropoda</taxon>
        <taxon>Crustacea</taxon>
        <taxon>Multicrustacea</taxon>
        <taxon>Malacostraca</taxon>
        <taxon>Eumalacostraca</taxon>
        <taxon>Eucarida</taxon>
        <taxon>Decapoda</taxon>
        <taxon>Pleocyemata</taxon>
        <taxon>Caridea</taxon>
        <taxon>Atyoidea</taxon>
        <taxon>Atyidae</taxon>
        <taxon>Halocaridina</taxon>
    </lineage>
</organism>
<accession>A0AAN8XBQ0</accession>
<keyword evidence="1" id="KW-0812">Transmembrane</keyword>
<dbReference type="InterPro" id="IPR013783">
    <property type="entry name" value="Ig-like_fold"/>
</dbReference>
<dbReference type="InterPro" id="IPR036179">
    <property type="entry name" value="Ig-like_dom_sf"/>
</dbReference>
<feature type="domain" description="Immunoglobulin I-set" evidence="2">
    <location>
        <begin position="4"/>
        <end position="40"/>
    </location>
</feature>
<evidence type="ECO:0000313" key="4">
    <source>
        <dbReference type="Proteomes" id="UP001381693"/>
    </source>
</evidence>
<dbReference type="Proteomes" id="UP001381693">
    <property type="component" value="Unassembled WGS sequence"/>
</dbReference>
<dbReference type="AlphaFoldDB" id="A0AAN8XBQ0"/>
<proteinExistence type="predicted"/>
<sequence>MVSNRGSLSISSAERHDAGIYRCTAASHLGRVAAIATLRVLGMYIFIMFFDHYIIIEKLKPVCIAN</sequence>
<keyword evidence="4" id="KW-1185">Reference proteome</keyword>
<protein>
    <recommendedName>
        <fullName evidence="2">Immunoglobulin I-set domain-containing protein</fullName>
    </recommendedName>
</protein>
<dbReference type="Gene3D" id="2.60.40.10">
    <property type="entry name" value="Immunoglobulins"/>
    <property type="match status" value="1"/>
</dbReference>
<name>A0AAN8XBQ0_HALRR</name>
<dbReference type="SUPFAM" id="SSF48726">
    <property type="entry name" value="Immunoglobulin"/>
    <property type="match status" value="1"/>
</dbReference>
<evidence type="ECO:0000313" key="3">
    <source>
        <dbReference type="EMBL" id="KAK7077518.1"/>
    </source>
</evidence>
<comment type="caution">
    <text evidence="3">The sequence shown here is derived from an EMBL/GenBank/DDBJ whole genome shotgun (WGS) entry which is preliminary data.</text>
</comment>
<dbReference type="Pfam" id="PF07679">
    <property type="entry name" value="I-set"/>
    <property type="match status" value="1"/>
</dbReference>